<dbReference type="Proteomes" id="UP000199656">
    <property type="component" value="Unassembled WGS sequence"/>
</dbReference>
<accession>A0A1H4F8F0</accession>
<feature type="transmembrane region" description="Helical" evidence="6">
    <location>
        <begin position="104"/>
        <end position="129"/>
    </location>
</feature>
<dbReference type="EMBL" id="FNRL01000023">
    <property type="protein sequence ID" value="SEA93584.1"/>
    <property type="molecule type" value="Genomic_DNA"/>
</dbReference>
<dbReference type="STRING" id="408074.SAMN05660909_04230"/>
<dbReference type="RefSeq" id="WP_089763940.1">
    <property type="nucleotide sequence ID" value="NZ_BKAT01000042.1"/>
</dbReference>
<dbReference type="AlphaFoldDB" id="A0A1H4F8F0"/>
<dbReference type="SUPFAM" id="SSF50182">
    <property type="entry name" value="Sm-like ribonucleoproteins"/>
    <property type="match status" value="1"/>
</dbReference>
<keyword evidence="3 6" id="KW-0812">Transmembrane</keyword>
<proteinExistence type="predicted"/>
<evidence type="ECO:0000256" key="6">
    <source>
        <dbReference type="SAM" id="Phobius"/>
    </source>
</evidence>
<evidence type="ECO:0000256" key="2">
    <source>
        <dbReference type="ARBA" id="ARBA00022475"/>
    </source>
</evidence>
<evidence type="ECO:0000313" key="8">
    <source>
        <dbReference type="EMBL" id="SEA93584.1"/>
    </source>
</evidence>
<comment type="subcellular location">
    <subcellularLocation>
        <location evidence="1">Cell membrane</location>
        <topology evidence="1">Multi-pass membrane protein</topology>
    </subcellularLocation>
</comment>
<gene>
    <name evidence="8" type="ORF">SAMN05660909_04230</name>
</gene>
<dbReference type="Gene3D" id="2.30.30.60">
    <property type="match status" value="1"/>
</dbReference>
<dbReference type="InterPro" id="IPR010920">
    <property type="entry name" value="LSM_dom_sf"/>
</dbReference>
<evidence type="ECO:0000256" key="4">
    <source>
        <dbReference type="ARBA" id="ARBA00022989"/>
    </source>
</evidence>
<dbReference type="Gene3D" id="1.10.287.1260">
    <property type="match status" value="1"/>
</dbReference>
<feature type="transmembrane region" description="Helical" evidence="6">
    <location>
        <begin position="66"/>
        <end position="84"/>
    </location>
</feature>
<dbReference type="Pfam" id="PF00924">
    <property type="entry name" value="MS_channel_2nd"/>
    <property type="match status" value="1"/>
</dbReference>
<reference evidence="9" key="1">
    <citation type="submission" date="2016-10" db="EMBL/GenBank/DDBJ databases">
        <authorList>
            <person name="Varghese N."/>
            <person name="Submissions S."/>
        </authorList>
    </citation>
    <scope>NUCLEOTIDE SEQUENCE [LARGE SCALE GENOMIC DNA]</scope>
    <source>
        <strain evidence="9">DSM 23920</strain>
    </source>
</reference>
<dbReference type="SUPFAM" id="SSF82689">
    <property type="entry name" value="Mechanosensitive channel protein MscS (YggB), C-terminal domain"/>
    <property type="match status" value="1"/>
</dbReference>
<name>A0A1H4F8F0_9BACT</name>
<evidence type="ECO:0000313" key="9">
    <source>
        <dbReference type="Proteomes" id="UP000199656"/>
    </source>
</evidence>
<evidence type="ECO:0000259" key="7">
    <source>
        <dbReference type="Pfam" id="PF00924"/>
    </source>
</evidence>
<keyword evidence="4 6" id="KW-1133">Transmembrane helix</keyword>
<sequence length="370" mass="42227">MKEFLNTVILDNPVRDYLMLIGVLLFVSFIKRYVSKSFAAILFRLVRHWSPQLDEKDFVNLLLRPLEYFLLLVTFMVTIDKFTFPQALNVYVYNRIKLQDVTNTLLSLALSMSIIWIMLRLIDFIALVLQHKADLTEDKTDNQFVVFFRDFFKAIILILGAIAFIRILFGNGLVEKIVAGLGIGAAALALAAKESIENLIGSFIIFFDKPFRVGDTVKVDSFQGTVEKIGLRSTRLRTLEKTFVTVPNKKMVDSILDNLSLRTQQRVALRLELGTDAPSEKVYSLLQDIRQLLKNNPDILDNYVVNLNDFTKDTYVIQIVFNTYLVDGLQYAALRETVNLAVIRLLEEKELKLPSTVTNVTVNNNENNEG</sequence>
<evidence type="ECO:0000256" key="1">
    <source>
        <dbReference type="ARBA" id="ARBA00004651"/>
    </source>
</evidence>
<dbReference type="InterPro" id="IPR011066">
    <property type="entry name" value="MscS_channel_C_sf"/>
</dbReference>
<evidence type="ECO:0000256" key="5">
    <source>
        <dbReference type="ARBA" id="ARBA00023136"/>
    </source>
</evidence>
<feature type="domain" description="Mechanosensitive ion channel MscS" evidence="7">
    <location>
        <begin position="195"/>
        <end position="260"/>
    </location>
</feature>
<dbReference type="GO" id="GO:0008381">
    <property type="term" value="F:mechanosensitive monoatomic ion channel activity"/>
    <property type="evidence" value="ECO:0007669"/>
    <property type="project" value="UniProtKB-ARBA"/>
</dbReference>
<keyword evidence="9" id="KW-1185">Reference proteome</keyword>
<dbReference type="InterPro" id="IPR006685">
    <property type="entry name" value="MscS_channel_2nd"/>
</dbReference>
<dbReference type="InterPro" id="IPR023408">
    <property type="entry name" value="MscS_beta-dom_sf"/>
</dbReference>
<feature type="transmembrane region" description="Helical" evidence="6">
    <location>
        <begin position="150"/>
        <end position="167"/>
    </location>
</feature>
<dbReference type="OrthoDB" id="9809206at2"/>
<dbReference type="GO" id="GO:0005886">
    <property type="term" value="C:plasma membrane"/>
    <property type="evidence" value="ECO:0007669"/>
    <property type="project" value="UniProtKB-SubCell"/>
</dbReference>
<evidence type="ECO:0000256" key="3">
    <source>
        <dbReference type="ARBA" id="ARBA00022692"/>
    </source>
</evidence>
<keyword evidence="5 6" id="KW-0472">Membrane</keyword>
<organism evidence="8 9">
    <name type="scientific">Chitinophaga terrae</name>
    <name type="common">ex Kim and Jung 2007</name>
    <dbReference type="NCBI Taxonomy" id="408074"/>
    <lineage>
        <taxon>Bacteria</taxon>
        <taxon>Pseudomonadati</taxon>
        <taxon>Bacteroidota</taxon>
        <taxon>Chitinophagia</taxon>
        <taxon>Chitinophagales</taxon>
        <taxon>Chitinophagaceae</taxon>
        <taxon>Chitinophaga</taxon>
    </lineage>
</organism>
<protein>
    <submittedName>
        <fullName evidence="8">MscS family membrane protein</fullName>
    </submittedName>
</protein>
<feature type="transmembrane region" description="Helical" evidence="6">
    <location>
        <begin position="17"/>
        <end position="34"/>
    </location>
</feature>
<dbReference type="PANTHER" id="PTHR30566:SF5">
    <property type="entry name" value="MECHANOSENSITIVE ION CHANNEL PROTEIN 1, MITOCHONDRIAL-RELATED"/>
    <property type="match status" value="1"/>
</dbReference>
<dbReference type="PANTHER" id="PTHR30566">
    <property type="entry name" value="YNAI-RELATED MECHANOSENSITIVE ION CHANNEL"/>
    <property type="match status" value="1"/>
</dbReference>
<keyword evidence="2" id="KW-1003">Cell membrane</keyword>